<organism evidence="1 2">
    <name type="scientific">Staphylococcus gallinarum</name>
    <dbReference type="NCBI Taxonomy" id="1293"/>
    <lineage>
        <taxon>Bacteria</taxon>
        <taxon>Bacillati</taxon>
        <taxon>Bacillota</taxon>
        <taxon>Bacilli</taxon>
        <taxon>Bacillales</taxon>
        <taxon>Staphylococcaceae</taxon>
        <taxon>Staphylococcus</taxon>
    </lineage>
</organism>
<proteinExistence type="predicted"/>
<dbReference type="Proteomes" id="UP000321057">
    <property type="component" value="Unassembled WGS sequence"/>
</dbReference>
<comment type="caution">
    <text evidence="1">The sequence shown here is derived from an EMBL/GenBank/DDBJ whole genome shotgun (WGS) entry which is preliminary data.</text>
</comment>
<accession>A0ABQ0Y589</accession>
<protein>
    <submittedName>
        <fullName evidence="1">Uncharacterized protein</fullName>
    </submittedName>
</protein>
<keyword evidence="2" id="KW-1185">Reference proteome</keyword>
<evidence type="ECO:0000313" key="1">
    <source>
        <dbReference type="EMBL" id="GEQ06566.1"/>
    </source>
</evidence>
<name>A0ABQ0Y589_STAGA</name>
<gene>
    <name evidence="1" type="ORF">SGA02_23940</name>
</gene>
<sequence length="53" mass="6117">MTLELFYYILIKNKKGGNVFMKEININDLMDLCAKNDSLERMPTTSNAVMASW</sequence>
<reference evidence="1 2" key="1">
    <citation type="submission" date="2019-07" db="EMBL/GenBank/DDBJ databases">
        <title>Whole genome shotgun sequence of Staphylococcus gallinarum NBRC 109767.</title>
        <authorList>
            <person name="Hosoyama A."/>
            <person name="Uohara A."/>
            <person name="Ohji S."/>
            <person name="Ichikawa N."/>
        </authorList>
    </citation>
    <scope>NUCLEOTIDE SEQUENCE [LARGE SCALE GENOMIC DNA]</scope>
    <source>
        <strain evidence="1 2">NBRC 109767</strain>
    </source>
</reference>
<evidence type="ECO:0000313" key="2">
    <source>
        <dbReference type="Proteomes" id="UP000321057"/>
    </source>
</evidence>
<dbReference type="EMBL" id="BKAX01000007">
    <property type="protein sequence ID" value="GEQ06566.1"/>
    <property type="molecule type" value="Genomic_DNA"/>
</dbReference>